<keyword evidence="1" id="KW-0677">Repeat</keyword>
<organism evidence="5 6">
    <name type="scientific">Emiliania huxleyi (strain CCMP1516)</name>
    <dbReference type="NCBI Taxonomy" id="280463"/>
    <lineage>
        <taxon>Eukaryota</taxon>
        <taxon>Haptista</taxon>
        <taxon>Haptophyta</taxon>
        <taxon>Prymnesiophyceae</taxon>
        <taxon>Isochrysidales</taxon>
        <taxon>Noelaerhabdaceae</taxon>
        <taxon>Emiliania</taxon>
    </lineage>
</organism>
<dbReference type="SUPFAM" id="SSF48452">
    <property type="entry name" value="TPR-like"/>
    <property type="match status" value="1"/>
</dbReference>
<dbReference type="InterPro" id="IPR011990">
    <property type="entry name" value="TPR-like_helical_dom_sf"/>
</dbReference>
<sequence length="234" mass="24731">MAHALDGGEAKNTGSGPSAPPSAAEEAKQSGTAAFKAGRFDDAVAHFTTAIEADPQSHASLLDANQCIKLAPTWAKGHSRRGAAYATTTGRHVVTQGSLFEDDLQHGAIVAYEEGLTHEPDSAAPPPRRQMPQQRATRGTHTTLAFAAISDLMVGLTAPFLAVSHGLRIVPPLLLHLKYVAKSHTTSWYMQTAVDTVRLKLDSLFHHRRCPAPVSAAYVRCAGLAASAARLLAA</sequence>
<evidence type="ECO:0000256" key="1">
    <source>
        <dbReference type="ARBA" id="ARBA00022737"/>
    </source>
</evidence>
<dbReference type="Gene3D" id="1.25.40.10">
    <property type="entry name" value="Tetratricopeptide repeat domain"/>
    <property type="match status" value="2"/>
</dbReference>
<feature type="repeat" description="TPR" evidence="3">
    <location>
        <begin position="24"/>
        <end position="57"/>
    </location>
</feature>
<dbReference type="InterPro" id="IPR019734">
    <property type="entry name" value="TPR_rpt"/>
</dbReference>
<evidence type="ECO:0000256" key="2">
    <source>
        <dbReference type="ARBA" id="ARBA00022803"/>
    </source>
</evidence>
<dbReference type="RefSeq" id="XP_005777650.1">
    <property type="nucleotide sequence ID" value="XM_005777593.1"/>
</dbReference>
<dbReference type="KEGG" id="ehx:EMIHUDRAFT_206408"/>
<feature type="compositionally biased region" description="Low complexity" evidence="4">
    <location>
        <begin position="14"/>
        <end position="24"/>
    </location>
</feature>
<dbReference type="Proteomes" id="UP000013827">
    <property type="component" value="Unassembled WGS sequence"/>
</dbReference>
<dbReference type="AlphaFoldDB" id="A0A0D3JNY6"/>
<dbReference type="PROSITE" id="PS50005">
    <property type="entry name" value="TPR"/>
    <property type="match status" value="1"/>
</dbReference>
<accession>A0A0D3JNY6</accession>
<dbReference type="PaxDb" id="2903-EOD25221"/>
<reference evidence="6" key="1">
    <citation type="journal article" date="2013" name="Nature">
        <title>Pan genome of the phytoplankton Emiliania underpins its global distribution.</title>
        <authorList>
            <person name="Read B.A."/>
            <person name="Kegel J."/>
            <person name="Klute M.J."/>
            <person name="Kuo A."/>
            <person name="Lefebvre S.C."/>
            <person name="Maumus F."/>
            <person name="Mayer C."/>
            <person name="Miller J."/>
            <person name="Monier A."/>
            <person name="Salamov A."/>
            <person name="Young J."/>
            <person name="Aguilar M."/>
            <person name="Claverie J.M."/>
            <person name="Frickenhaus S."/>
            <person name="Gonzalez K."/>
            <person name="Herman E.K."/>
            <person name="Lin Y.C."/>
            <person name="Napier J."/>
            <person name="Ogata H."/>
            <person name="Sarno A.F."/>
            <person name="Shmutz J."/>
            <person name="Schroeder D."/>
            <person name="de Vargas C."/>
            <person name="Verret F."/>
            <person name="von Dassow P."/>
            <person name="Valentin K."/>
            <person name="Van de Peer Y."/>
            <person name="Wheeler G."/>
            <person name="Dacks J.B."/>
            <person name="Delwiche C.F."/>
            <person name="Dyhrman S.T."/>
            <person name="Glockner G."/>
            <person name="John U."/>
            <person name="Richards T."/>
            <person name="Worden A.Z."/>
            <person name="Zhang X."/>
            <person name="Grigoriev I.V."/>
            <person name="Allen A.E."/>
            <person name="Bidle K."/>
            <person name="Borodovsky M."/>
            <person name="Bowler C."/>
            <person name="Brownlee C."/>
            <person name="Cock J.M."/>
            <person name="Elias M."/>
            <person name="Gladyshev V.N."/>
            <person name="Groth M."/>
            <person name="Guda C."/>
            <person name="Hadaegh A."/>
            <person name="Iglesias-Rodriguez M.D."/>
            <person name="Jenkins J."/>
            <person name="Jones B.M."/>
            <person name="Lawson T."/>
            <person name="Leese F."/>
            <person name="Lindquist E."/>
            <person name="Lobanov A."/>
            <person name="Lomsadze A."/>
            <person name="Malik S.B."/>
            <person name="Marsh M.E."/>
            <person name="Mackinder L."/>
            <person name="Mock T."/>
            <person name="Mueller-Roeber B."/>
            <person name="Pagarete A."/>
            <person name="Parker M."/>
            <person name="Probert I."/>
            <person name="Quesneville H."/>
            <person name="Raines C."/>
            <person name="Rensing S.A."/>
            <person name="Riano-Pachon D.M."/>
            <person name="Richier S."/>
            <person name="Rokitta S."/>
            <person name="Shiraiwa Y."/>
            <person name="Soanes D.M."/>
            <person name="van der Giezen M."/>
            <person name="Wahlund T.M."/>
            <person name="Williams B."/>
            <person name="Wilson W."/>
            <person name="Wolfe G."/>
            <person name="Wurch L.L."/>
        </authorList>
    </citation>
    <scope>NUCLEOTIDE SEQUENCE</scope>
</reference>
<dbReference type="HOGENOM" id="CLU_1186875_0_0_1"/>
<evidence type="ECO:0000256" key="4">
    <source>
        <dbReference type="SAM" id="MobiDB-lite"/>
    </source>
</evidence>
<keyword evidence="2 3" id="KW-0802">TPR repeat</keyword>
<dbReference type="STRING" id="2903.R1EQF2"/>
<dbReference type="PANTHER" id="PTHR22904:SF533">
    <property type="entry name" value="HSP70-HSP90 ORGANIZING PROTEIN 3"/>
    <property type="match status" value="1"/>
</dbReference>
<feature type="region of interest" description="Disordered" evidence="4">
    <location>
        <begin position="1"/>
        <end position="32"/>
    </location>
</feature>
<dbReference type="eggNOG" id="KOG0548">
    <property type="taxonomic scope" value="Eukaryota"/>
</dbReference>
<dbReference type="EnsemblProtists" id="EOD25221">
    <property type="protein sequence ID" value="EOD25221"/>
    <property type="gene ID" value="EMIHUDRAFT_206408"/>
</dbReference>
<evidence type="ECO:0000313" key="5">
    <source>
        <dbReference type="EnsemblProtists" id="EOD25221"/>
    </source>
</evidence>
<dbReference type="PANTHER" id="PTHR22904">
    <property type="entry name" value="TPR REPEAT CONTAINING PROTEIN"/>
    <property type="match status" value="1"/>
</dbReference>
<name>A0A0D3JNY6_EMIH1</name>
<evidence type="ECO:0000313" key="6">
    <source>
        <dbReference type="Proteomes" id="UP000013827"/>
    </source>
</evidence>
<dbReference type="GeneID" id="17270767"/>
<dbReference type="GO" id="GO:0051879">
    <property type="term" value="F:Hsp90 protein binding"/>
    <property type="evidence" value="ECO:0007669"/>
    <property type="project" value="TreeGrafter"/>
</dbReference>
<evidence type="ECO:0000256" key="3">
    <source>
        <dbReference type="PROSITE-ProRule" id="PRU00339"/>
    </source>
</evidence>
<protein>
    <submittedName>
        <fullName evidence="5">Uncharacterized protein</fullName>
    </submittedName>
</protein>
<keyword evidence="6" id="KW-1185">Reference proteome</keyword>
<proteinExistence type="predicted"/>
<reference evidence="5" key="2">
    <citation type="submission" date="2024-10" db="UniProtKB">
        <authorList>
            <consortium name="EnsemblProtists"/>
        </authorList>
    </citation>
    <scope>IDENTIFICATION</scope>
</reference>